<comment type="caution">
    <text evidence="1">The sequence shown here is derived from an EMBL/GenBank/DDBJ whole genome shotgun (WGS) entry which is preliminary data.</text>
</comment>
<name>A0ABW1E4V0_9ACTN</name>
<reference evidence="2" key="1">
    <citation type="journal article" date="2019" name="Int. J. Syst. Evol. Microbiol.">
        <title>The Global Catalogue of Microorganisms (GCM) 10K type strain sequencing project: providing services to taxonomists for standard genome sequencing and annotation.</title>
        <authorList>
            <consortium name="The Broad Institute Genomics Platform"/>
            <consortium name="The Broad Institute Genome Sequencing Center for Infectious Disease"/>
            <person name="Wu L."/>
            <person name="Ma J."/>
        </authorList>
    </citation>
    <scope>NUCLEOTIDE SEQUENCE [LARGE SCALE GENOMIC DNA]</scope>
    <source>
        <strain evidence="2">JCM 10411</strain>
    </source>
</reference>
<gene>
    <name evidence="1" type="ORF">ACFPZI_30200</name>
</gene>
<dbReference type="Proteomes" id="UP001596180">
    <property type="component" value="Unassembled WGS sequence"/>
</dbReference>
<proteinExistence type="predicted"/>
<evidence type="ECO:0000313" key="2">
    <source>
        <dbReference type="Proteomes" id="UP001596180"/>
    </source>
</evidence>
<dbReference type="EMBL" id="JBHSOA010000075">
    <property type="protein sequence ID" value="MFC5855893.1"/>
    <property type="molecule type" value="Genomic_DNA"/>
</dbReference>
<feature type="non-terminal residue" evidence="1">
    <location>
        <position position="1"/>
    </location>
</feature>
<organism evidence="1 2">
    <name type="scientific">Streptomyces chlorus</name>
    <dbReference type="NCBI Taxonomy" id="887452"/>
    <lineage>
        <taxon>Bacteria</taxon>
        <taxon>Bacillati</taxon>
        <taxon>Actinomycetota</taxon>
        <taxon>Actinomycetes</taxon>
        <taxon>Kitasatosporales</taxon>
        <taxon>Streptomycetaceae</taxon>
        <taxon>Streptomyces</taxon>
    </lineage>
</organism>
<keyword evidence="2" id="KW-1185">Reference proteome</keyword>
<protein>
    <submittedName>
        <fullName evidence="1">Uncharacterized protein</fullName>
    </submittedName>
</protein>
<accession>A0ABW1E4V0</accession>
<evidence type="ECO:0000313" key="1">
    <source>
        <dbReference type="EMBL" id="MFC5855893.1"/>
    </source>
</evidence>
<sequence>GRLGADAAELPGRLMADLADGRRGRRPRLDEASVPGARVVALQAWTTWNAPMPPPQEQAEPYVNRPGLLAAAEERILTEALAGV</sequence>